<keyword evidence="1" id="KW-0175">Coiled coil</keyword>
<evidence type="ECO:0000313" key="3">
    <source>
        <dbReference type="Proteomes" id="UP000886700"/>
    </source>
</evidence>
<name>A0ABM2X2H0_MESAU</name>
<reference evidence="4" key="1">
    <citation type="submission" date="2025-08" db="UniProtKB">
        <authorList>
            <consortium name="RefSeq"/>
        </authorList>
    </citation>
    <scope>IDENTIFICATION</scope>
    <source>
        <tissue evidence="4">Liver</tissue>
    </source>
</reference>
<feature type="non-terminal residue" evidence="4">
    <location>
        <position position="368"/>
    </location>
</feature>
<evidence type="ECO:0000313" key="4">
    <source>
        <dbReference type="RefSeq" id="XP_040597092.1"/>
    </source>
</evidence>
<feature type="region of interest" description="Disordered" evidence="2">
    <location>
        <begin position="27"/>
        <end position="368"/>
    </location>
</feature>
<dbReference type="InterPro" id="IPR051500">
    <property type="entry name" value="cTAGE_MIA/OTOR"/>
</dbReference>
<feature type="compositionally biased region" description="Pro residues" evidence="2">
    <location>
        <begin position="67"/>
        <end position="76"/>
    </location>
</feature>
<keyword evidence="3" id="KW-1185">Reference proteome</keyword>
<accession>A0ABM2X2H0</accession>
<feature type="compositionally biased region" description="Pro residues" evidence="2">
    <location>
        <begin position="335"/>
        <end position="344"/>
    </location>
</feature>
<protein>
    <submittedName>
        <fullName evidence="4">Basic proline-rich protein-like</fullName>
    </submittedName>
</protein>
<proteinExistence type="predicted"/>
<dbReference type="GeneID" id="110342819"/>
<dbReference type="RefSeq" id="XP_040597092.1">
    <property type="nucleotide sequence ID" value="XM_040741158.1"/>
</dbReference>
<dbReference type="PANTHER" id="PTHR23158:SF59">
    <property type="match status" value="1"/>
</dbReference>
<gene>
    <name evidence="4" type="primary">LOC110342819</name>
</gene>
<dbReference type="Proteomes" id="UP000886700">
    <property type="component" value="Unplaced"/>
</dbReference>
<feature type="non-terminal residue" evidence="4">
    <location>
        <position position="1"/>
    </location>
</feature>
<feature type="compositionally biased region" description="Pro residues" evidence="2">
    <location>
        <begin position="353"/>
        <end position="368"/>
    </location>
</feature>
<sequence>LFQEAEVRKEKADQGNELLIVTVLQNSTVPNSPPAEWKTPGPVLVPPPVPQDRSPRDPPFAGDPRRPPPLPPPPPGNIYAGPPAYFPPRDFIGPPFRSYPGQPRTDVALQRQDRFYSKSGRRSGRRKHTICKMPTLLEVDEPESSAEPSTENDNKSDPGNSTVPNTPAAECKTPGPGFIPPPVPQDRGPRGPPFAGDPRRPPPLMPHPAGNIYGSPPDFFPTRDFVGPPYPPYPGQPYCDNFLQRQDRFYSESGRLPGRRHHGNYNTPHLLESDEPELSAMPPSKSDNKSDRCNSTVPATPPAECKTPGPGFIPPPVPLDRGPRGPPFAWDPRRPPPFPPPPPGNIYEGRPDYFPPRDFPGPPFPPYP</sequence>
<evidence type="ECO:0000256" key="2">
    <source>
        <dbReference type="SAM" id="MobiDB-lite"/>
    </source>
</evidence>
<dbReference type="PANTHER" id="PTHR23158">
    <property type="entry name" value="MELANOMA INHIBITORY ACTIVITY-RELATED"/>
    <property type="match status" value="1"/>
</dbReference>
<feature type="compositionally biased region" description="Basic residues" evidence="2">
    <location>
        <begin position="119"/>
        <end position="130"/>
    </location>
</feature>
<organism evidence="3 4">
    <name type="scientific">Mesocricetus auratus</name>
    <name type="common">Golden hamster</name>
    <dbReference type="NCBI Taxonomy" id="10036"/>
    <lineage>
        <taxon>Eukaryota</taxon>
        <taxon>Metazoa</taxon>
        <taxon>Chordata</taxon>
        <taxon>Craniata</taxon>
        <taxon>Vertebrata</taxon>
        <taxon>Euteleostomi</taxon>
        <taxon>Mammalia</taxon>
        <taxon>Eutheria</taxon>
        <taxon>Euarchontoglires</taxon>
        <taxon>Glires</taxon>
        <taxon>Rodentia</taxon>
        <taxon>Myomorpha</taxon>
        <taxon>Muroidea</taxon>
        <taxon>Cricetidae</taxon>
        <taxon>Cricetinae</taxon>
        <taxon>Mesocricetus</taxon>
    </lineage>
</organism>
<feature type="compositionally biased region" description="Polar residues" evidence="2">
    <location>
        <begin position="146"/>
        <end position="165"/>
    </location>
</feature>
<evidence type="ECO:0000256" key="1">
    <source>
        <dbReference type="ARBA" id="ARBA00023054"/>
    </source>
</evidence>